<dbReference type="Proteomes" id="UP000008076">
    <property type="component" value="Unassembled WGS sequence"/>
</dbReference>
<sequence>MSLNTPLCSQDDLKKIKFTQIKEFEKKEMAKENERIKWEQKINSSITQTEKQLKSISNLQNQLNECKQNIISLGNDIKILKNNPENQKTLIEINELKEVKQKLIERIKLLEKKIKKIDTEQLLLELEEHKNSLKNLNTEQKQILNSINQLNIQVKQILQTQQKTQKILQNFQSELDIIKTEISNPNNDGYFTDPEKLLKRPVFQRTAFSSLNLEDNYLVFKTLFDTNTNGFDKNLFRRHLESQFCKTNLIAFYKFGTKFVMKRLFLNCDDTEINKIDYGLMKEMHRSVIDIECFISDLEFNSNGSVKFLVHENSRVHHSIDERKLIDFLQNQTIPERICLFLLETKSKYNSKDQTLTEYFNQLKKNEFRFIGNQICDEIAYPKKAQLAKYIISSDSFFGKKFIFVARTQNGEWKTIENISVIDNDSLENPIETVFVFESKRYILFFILILIVFSSFIIFYK</sequence>
<evidence type="ECO:0000313" key="4">
    <source>
        <dbReference type="Proteomes" id="UP000008076"/>
    </source>
</evidence>
<dbReference type="RefSeq" id="XP_001735365.1">
    <property type="nucleotide sequence ID" value="XM_001735313.1"/>
</dbReference>
<evidence type="ECO:0000313" key="3">
    <source>
        <dbReference type="EMBL" id="EDR28430.1"/>
    </source>
</evidence>
<dbReference type="OrthoDB" id="30134at2759"/>
<organism evidence="4">
    <name type="scientific">Entamoeba dispar (strain ATCC PRA-260 / SAW760)</name>
    <dbReference type="NCBI Taxonomy" id="370354"/>
    <lineage>
        <taxon>Eukaryota</taxon>
        <taxon>Amoebozoa</taxon>
        <taxon>Evosea</taxon>
        <taxon>Archamoebae</taxon>
        <taxon>Mastigamoebida</taxon>
        <taxon>Entamoebidae</taxon>
        <taxon>Entamoeba</taxon>
    </lineage>
</organism>
<dbReference type="VEuPathDB" id="AmoebaDB:EDI_350040"/>
<dbReference type="GeneID" id="5880319"/>
<keyword evidence="1" id="KW-0175">Coiled coil</keyword>
<feature type="transmembrane region" description="Helical" evidence="2">
    <location>
        <begin position="442"/>
        <end position="460"/>
    </location>
</feature>
<keyword evidence="2" id="KW-1133">Transmembrane helix</keyword>
<keyword evidence="2" id="KW-0472">Membrane</keyword>
<keyword evidence="2" id="KW-0812">Transmembrane</keyword>
<feature type="coiled-coil region" evidence="1">
    <location>
        <begin position="21"/>
        <end position="153"/>
    </location>
</feature>
<name>B0EAK7_ENTDS</name>
<accession>B0EAK7</accession>
<evidence type="ECO:0000256" key="1">
    <source>
        <dbReference type="SAM" id="Coils"/>
    </source>
</evidence>
<dbReference type="eggNOG" id="ENOG502RE80">
    <property type="taxonomic scope" value="Eukaryota"/>
</dbReference>
<dbReference type="KEGG" id="edi:EDI_350040"/>
<dbReference type="EMBL" id="DS548474">
    <property type="protein sequence ID" value="EDR28430.1"/>
    <property type="molecule type" value="Genomic_DNA"/>
</dbReference>
<dbReference type="AlphaFoldDB" id="B0EAK7"/>
<evidence type="ECO:0000256" key="2">
    <source>
        <dbReference type="SAM" id="Phobius"/>
    </source>
</evidence>
<keyword evidence="4" id="KW-1185">Reference proteome</keyword>
<dbReference type="OMA" id="KCMENEN"/>
<gene>
    <name evidence="3" type="ORF">EDI_350040</name>
</gene>
<protein>
    <submittedName>
        <fullName evidence="3">Uncharacterized protein</fullName>
    </submittedName>
</protein>
<proteinExistence type="predicted"/>
<reference evidence="4" key="1">
    <citation type="submission" date="2007-12" db="EMBL/GenBank/DDBJ databases">
        <title>Annotation of Entamoeba dispar SAW760.</title>
        <authorList>
            <person name="Lorenzi H."/>
            <person name="Inman J."/>
            <person name="Schobel S."/>
            <person name="Amedeo P."/>
            <person name="Caler E."/>
        </authorList>
    </citation>
    <scope>NUCLEOTIDE SEQUENCE [LARGE SCALE GENOMIC DNA]</scope>
    <source>
        <strain evidence="4">ATCC PRA-260 / SAW760</strain>
    </source>
</reference>